<gene>
    <name evidence="2" type="ORF">EM932_11825</name>
</gene>
<accession>A0A4S1DW37</accession>
<feature type="domain" description="ApeI dehydratase-like" evidence="1">
    <location>
        <begin position="18"/>
        <end position="103"/>
    </location>
</feature>
<dbReference type="EMBL" id="SRSO01000015">
    <property type="protein sequence ID" value="TGV02229.1"/>
    <property type="molecule type" value="Genomic_DNA"/>
</dbReference>
<dbReference type="SUPFAM" id="SSF54637">
    <property type="entry name" value="Thioesterase/thiol ester dehydrase-isomerase"/>
    <property type="match status" value="1"/>
</dbReference>
<dbReference type="InterPro" id="IPR054545">
    <property type="entry name" value="ApeI-like"/>
</dbReference>
<dbReference type="RefSeq" id="WP_135877403.1">
    <property type="nucleotide sequence ID" value="NZ_SRSO01000015.1"/>
</dbReference>
<dbReference type="GO" id="GO:0016829">
    <property type="term" value="F:lyase activity"/>
    <property type="evidence" value="ECO:0007669"/>
    <property type="project" value="UniProtKB-KW"/>
</dbReference>
<keyword evidence="3" id="KW-1185">Reference proteome</keyword>
<dbReference type="Proteomes" id="UP000307602">
    <property type="component" value="Unassembled WGS sequence"/>
</dbReference>
<reference evidence="2 3" key="1">
    <citation type="submission" date="2019-04" db="EMBL/GenBank/DDBJ databases">
        <authorList>
            <person name="Liu A."/>
        </authorList>
    </citation>
    <scope>NUCLEOTIDE SEQUENCE [LARGE SCALE GENOMIC DNA]</scope>
    <source>
        <strain evidence="2 3">RZ03</strain>
    </source>
</reference>
<evidence type="ECO:0000313" key="3">
    <source>
        <dbReference type="Proteomes" id="UP000307602"/>
    </source>
</evidence>
<sequence>MSKLLSSLYKINNLTVLDTKATANITINKDHVIFKGHFPGNPVMPGVCMMQIIKEITENIVKKKLFTQSANNIKFMAIINPFNTPELELQLDISETDEGYKVKNISKFEDTVALKATTNFIVK</sequence>
<dbReference type="AlphaFoldDB" id="A0A4S1DW37"/>
<organism evidence="2 3">
    <name type="scientific">Flavivirga rizhaonensis</name>
    <dbReference type="NCBI Taxonomy" id="2559571"/>
    <lineage>
        <taxon>Bacteria</taxon>
        <taxon>Pseudomonadati</taxon>
        <taxon>Bacteroidota</taxon>
        <taxon>Flavobacteriia</taxon>
        <taxon>Flavobacteriales</taxon>
        <taxon>Flavobacteriaceae</taxon>
        <taxon>Flavivirga</taxon>
    </lineage>
</organism>
<protein>
    <submittedName>
        <fullName evidence="2">3-hydroxyacyl-ACP dehydratase</fullName>
    </submittedName>
</protein>
<dbReference type="Pfam" id="PF22818">
    <property type="entry name" value="ApeI-like"/>
    <property type="match status" value="1"/>
</dbReference>
<proteinExistence type="predicted"/>
<comment type="caution">
    <text evidence="2">The sequence shown here is derived from an EMBL/GenBank/DDBJ whole genome shotgun (WGS) entry which is preliminary data.</text>
</comment>
<dbReference type="OrthoDB" id="9772788at2"/>
<dbReference type="InterPro" id="IPR029069">
    <property type="entry name" value="HotDog_dom_sf"/>
</dbReference>
<evidence type="ECO:0000259" key="1">
    <source>
        <dbReference type="Pfam" id="PF22818"/>
    </source>
</evidence>
<evidence type="ECO:0000313" key="2">
    <source>
        <dbReference type="EMBL" id="TGV02229.1"/>
    </source>
</evidence>
<dbReference type="Gene3D" id="3.10.129.10">
    <property type="entry name" value="Hotdog Thioesterase"/>
    <property type="match status" value="1"/>
</dbReference>
<name>A0A4S1DW37_9FLAO</name>